<evidence type="ECO:0000313" key="1">
    <source>
        <dbReference type="EMBL" id="GAH00880.1"/>
    </source>
</evidence>
<sequence length="169" mass="20303">SVPCIAAGIPTVIVRDKYSYRFAWLERLCRTYLSDEFSKIDWNPGSIEYEEHKELLLKVTADRINGTDNESDIRKTHEFYMNRERREYIVDAFYSLKRFITETWTDRSFHYEYAVWGLTQMSEITFSYIESNYPNARLMHVYDKYRNLDFQGVVSRLPEDIANNFDEIQ</sequence>
<dbReference type="AlphaFoldDB" id="X1CXV8"/>
<name>X1CXV8_9ZZZZ</name>
<accession>X1CXV8</accession>
<feature type="non-terminal residue" evidence="1">
    <location>
        <position position="1"/>
    </location>
</feature>
<comment type="caution">
    <text evidence="1">The sequence shown here is derived from an EMBL/GenBank/DDBJ whole genome shotgun (WGS) entry which is preliminary data.</text>
</comment>
<dbReference type="EMBL" id="BART01026769">
    <property type="protein sequence ID" value="GAH00880.1"/>
    <property type="molecule type" value="Genomic_DNA"/>
</dbReference>
<gene>
    <name evidence="1" type="ORF">S01H4_47640</name>
</gene>
<proteinExistence type="predicted"/>
<organism evidence="1">
    <name type="scientific">marine sediment metagenome</name>
    <dbReference type="NCBI Taxonomy" id="412755"/>
    <lineage>
        <taxon>unclassified sequences</taxon>
        <taxon>metagenomes</taxon>
        <taxon>ecological metagenomes</taxon>
    </lineage>
</organism>
<protein>
    <submittedName>
        <fullName evidence="1">Uncharacterized protein</fullName>
    </submittedName>
</protein>
<reference evidence="1" key="1">
    <citation type="journal article" date="2014" name="Front. Microbiol.">
        <title>High frequency of phylogenetically diverse reductive dehalogenase-homologous genes in deep subseafloor sedimentary metagenomes.</title>
        <authorList>
            <person name="Kawai M."/>
            <person name="Futagami T."/>
            <person name="Toyoda A."/>
            <person name="Takaki Y."/>
            <person name="Nishi S."/>
            <person name="Hori S."/>
            <person name="Arai W."/>
            <person name="Tsubouchi T."/>
            <person name="Morono Y."/>
            <person name="Uchiyama I."/>
            <person name="Ito T."/>
            <person name="Fujiyama A."/>
            <person name="Inagaki F."/>
            <person name="Takami H."/>
        </authorList>
    </citation>
    <scope>NUCLEOTIDE SEQUENCE</scope>
    <source>
        <strain evidence="1">Expedition CK06-06</strain>
    </source>
</reference>